<organism evidence="4 5">
    <name type="scientific">Sporosarcina newyorkensis 2681</name>
    <dbReference type="NCBI Taxonomy" id="1027292"/>
    <lineage>
        <taxon>Bacteria</taxon>
        <taxon>Bacillati</taxon>
        <taxon>Bacillota</taxon>
        <taxon>Bacilli</taxon>
        <taxon>Bacillales</taxon>
        <taxon>Caryophanaceae</taxon>
        <taxon>Sporosarcina</taxon>
    </lineage>
</organism>
<dbReference type="GO" id="GO:0061522">
    <property type="term" value="F:1,4-dihydroxy-2-naphthoyl-CoA thioesterase activity"/>
    <property type="evidence" value="ECO:0007669"/>
    <property type="project" value="TreeGrafter"/>
</dbReference>
<keyword evidence="2 4" id="KW-0378">Hydrolase</keyword>
<dbReference type="Proteomes" id="UP000005316">
    <property type="component" value="Unassembled WGS sequence"/>
</dbReference>
<evidence type="ECO:0000256" key="2">
    <source>
        <dbReference type="ARBA" id="ARBA00022801"/>
    </source>
</evidence>
<feature type="domain" description="Thioesterase" evidence="3">
    <location>
        <begin position="61"/>
        <end position="138"/>
    </location>
</feature>
<dbReference type="InterPro" id="IPR003736">
    <property type="entry name" value="PAAI_dom"/>
</dbReference>
<dbReference type="NCBIfam" id="TIGR00369">
    <property type="entry name" value="unchar_dom_1"/>
    <property type="match status" value="1"/>
</dbReference>
<dbReference type="Pfam" id="PF03061">
    <property type="entry name" value="4HBT"/>
    <property type="match status" value="1"/>
</dbReference>
<dbReference type="GO" id="GO:0005829">
    <property type="term" value="C:cytosol"/>
    <property type="evidence" value="ECO:0007669"/>
    <property type="project" value="TreeGrafter"/>
</dbReference>
<reference evidence="4 5" key="1">
    <citation type="submission" date="2011-04" db="EMBL/GenBank/DDBJ databases">
        <authorList>
            <person name="Muzny D."/>
            <person name="Qin X."/>
            <person name="Deng J."/>
            <person name="Jiang H."/>
            <person name="Liu Y."/>
            <person name="Qu J."/>
            <person name="Song X.-Z."/>
            <person name="Zhang L."/>
            <person name="Thornton R."/>
            <person name="Coyle M."/>
            <person name="Francisco L."/>
            <person name="Jackson L."/>
            <person name="Javaid M."/>
            <person name="Korchina V."/>
            <person name="Kovar C."/>
            <person name="Mata R."/>
            <person name="Mathew T."/>
            <person name="Ngo R."/>
            <person name="Nguyen L."/>
            <person name="Nguyen N."/>
            <person name="Okwuonu G."/>
            <person name="Ongeri F."/>
            <person name="Pham C."/>
            <person name="Simmons D."/>
            <person name="Wilczek-Boney K."/>
            <person name="Hale W."/>
            <person name="Jakkamsetti A."/>
            <person name="Pham P."/>
            <person name="Ruth R."/>
            <person name="San Lucas F."/>
            <person name="Warren J."/>
            <person name="Zhang J."/>
            <person name="Zhao Z."/>
            <person name="Zhou C."/>
            <person name="Zhu D."/>
            <person name="Lee S."/>
            <person name="Bess C."/>
            <person name="Blankenburg K."/>
            <person name="Forbes L."/>
            <person name="Fu Q."/>
            <person name="Gubbala S."/>
            <person name="Hirani K."/>
            <person name="Jayaseelan J.C."/>
            <person name="Lara F."/>
            <person name="Munidasa M."/>
            <person name="Palculict T."/>
            <person name="Patil S."/>
            <person name="Pu L.-L."/>
            <person name="Saada N."/>
            <person name="Tang L."/>
            <person name="Weissenberger G."/>
            <person name="Zhu Y."/>
            <person name="Hemphill L."/>
            <person name="Shang Y."/>
            <person name="Youmans B."/>
            <person name="Ayvaz T."/>
            <person name="Ross M."/>
            <person name="Santibanez J."/>
            <person name="Aqrawi P."/>
            <person name="Gross S."/>
            <person name="Joshi V."/>
            <person name="Fowler G."/>
            <person name="Nazareth L."/>
            <person name="Reid J."/>
            <person name="Worley K."/>
            <person name="Petrosino J."/>
            <person name="Highlander S."/>
            <person name="Gibbs R."/>
        </authorList>
    </citation>
    <scope>NUCLEOTIDE SEQUENCE [LARGE SCALE GENOMIC DNA]</scope>
    <source>
        <strain evidence="4 5">2681</strain>
    </source>
</reference>
<evidence type="ECO:0000313" key="4">
    <source>
        <dbReference type="EMBL" id="EGQ21001.1"/>
    </source>
</evidence>
<dbReference type="AlphaFoldDB" id="F9DXA7"/>
<comment type="caution">
    <text evidence="4">The sequence shown here is derived from an EMBL/GenBank/DDBJ whole genome shotgun (WGS) entry which is preliminary data.</text>
</comment>
<dbReference type="PANTHER" id="PTHR43240">
    <property type="entry name" value="1,4-DIHYDROXY-2-NAPHTHOYL-COA THIOESTERASE 1"/>
    <property type="match status" value="1"/>
</dbReference>
<sequence length="155" mass="16507">MESVKLVFKAKGVKNVKVEDLLNEKRLSETLIGALGITFKELKPDLVVCDMPVGPKTIQPMGLLHGGASVALAETAASMGAALNLNPETHFPVGLEINANHIRGKKDGIVTATATPIHRGRTSMVWDIKITDEEGKLISVSRCTIAVVKINNGDA</sequence>
<evidence type="ECO:0000259" key="3">
    <source>
        <dbReference type="Pfam" id="PF03061"/>
    </source>
</evidence>
<accession>F9DXA7</accession>
<dbReference type="EC" id="3.1.-.-" evidence="4"/>
<dbReference type="CDD" id="cd03443">
    <property type="entry name" value="PaaI_thioesterase"/>
    <property type="match status" value="1"/>
</dbReference>
<dbReference type="eggNOG" id="COG2050">
    <property type="taxonomic scope" value="Bacteria"/>
</dbReference>
<dbReference type="HOGENOM" id="CLU_089876_13_3_9"/>
<dbReference type="SUPFAM" id="SSF54637">
    <property type="entry name" value="Thioesterase/thiol ester dehydrase-isomerase"/>
    <property type="match status" value="1"/>
</dbReference>
<dbReference type="OrthoDB" id="9798208at2"/>
<evidence type="ECO:0000256" key="1">
    <source>
        <dbReference type="ARBA" id="ARBA00008324"/>
    </source>
</evidence>
<dbReference type="Gene3D" id="3.10.129.10">
    <property type="entry name" value="Hotdog Thioesterase"/>
    <property type="match status" value="1"/>
</dbReference>
<name>F9DXA7_9BACL</name>
<gene>
    <name evidence="4" type="primary">ybdB</name>
    <name evidence="4" type="ORF">HMPREF9372_3438</name>
</gene>
<dbReference type="PANTHER" id="PTHR43240:SF5">
    <property type="entry name" value="1,4-DIHYDROXY-2-NAPHTHOYL-COA THIOESTERASE 1"/>
    <property type="match status" value="1"/>
</dbReference>
<protein>
    <submittedName>
        <fullName evidence="4">Esterase YbdB</fullName>
        <ecNumber evidence="4">3.1.-.-</ecNumber>
    </submittedName>
</protein>
<proteinExistence type="inferred from homology"/>
<dbReference type="EMBL" id="AFPZ01000106">
    <property type="protein sequence ID" value="EGQ21001.1"/>
    <property type="molecule type" value="Genomic_DNA"/>
</dbReference>
<comment type="similarity">
    <text evidence="1">Belongs to the thioesterase PaaI family.</text>
</comment>
<evidence type="ECO:0000313" key="5">
    <source>
        <dbReference type="Proteomes" id="UP000005316"/>
    </source>
</evidence>
<dbReference type="InterPro" id="IPR006683">
    <property type="entry name" value="Thioestr_dom"/>
</dbReference>
<dbReference type="InterPro" id="IPR029069">
    <property type="entry name" value="HotDog_dom_sf"/>
</dbReference>